<keyword evidence="3" id="KW-0808">Transferase</keyword>
<dbReference type="PANTHER" id="PTHR12753">
    <property type="entry name" value="AD-003 - RELATED"/>
    <property type="match status" value="1"/>
</dbReference>
<dbReference type="RefSeq" id="XP_069197591.1">
    <property type="nucleotide sequence ID" value="XM_069346377.1"/>
</dbReference>
<keyword evidence="4" id="KW-0949">S-adenosyl-L-methionine</keyword>
<evidence type="ECO:0000256" key="4">
    <source>
        <dbReference type="ARBA" id="ARBA00022691"/>
    </source>
</evidence>
<dbReference type="Pfam" id="PF05891">
    <property type="entry name" value="Methyltransf_PK"/>
    <property type="match status" value="1"/>
</dbReference>
<dbReference type="PANTHER" id="PTHR12753:SF0">
    <property type="entry name" value="ALPHA N-TERMINAL PROTEIN METHYLTRANSFERASE 1"/>
    <property type="match status" value="1"/>
</dbReference>
<dbReference type="InterPro" id="IPR029063">
    <property type="entry name" value="SAM-dependent_MTases_sf"/>
</dbReference>
<dbReference type="InterPro" id="IPR008576">
    <property type="entry name" value="MeTrfase_NTM1"/>
</dbReference>
<name>A0ABR3P6G6_9PEZI</name>
<sequence>MSNHISSAPDSQINHKAAVEYWGSTDASVNGMLGGYPQVSRIDLQQSANFLAKLRRASSTHPTTQKVKRVVDCGAGIGRISLGLLSKVSEVVDIVEPVEKFTQEISEGDSFKEIRDAGGVGRIWNVGLEAWNPDPSEQMYDIIWIQWCIGQCTDTQVHDLLVRIQPCVTKGGWIVVKENLSNDPENLDVYDETDSSVTRTDVNFRKLFEGAKLRLVSTELQRGFPKGLYPVRMYALQPKE</sequence>
<protein>
    <recommendedName>
        <fullName evidence="6">Alpha N-terminal protein methyltransferase 1</fullName>
        <ecNumber evidence="5">2.1.1.244</ecNumber>
    </recommendedName>
    <alternativeName>
        <fullName evidence="7">X-Pro-Lys N-terminal protein methyltransferase 1</fullName>
    </alternativeName>
</protein>
<dbReference type="GeneID" id="95980123"/>
<accession>A0ABR3P6G6</accession>
<evidence type="ECO:0000256" key="9">
    <source>
        <dbReference type="ARBA" id="ARBA00047885"/>
    </source>
</evidence>
<evidence type="ECO:0000256" key="6">
    <source>
        <dbReference type="ARBA" id="ARBA00039449"/>
    </source>
</evidence>
<evidence type="ECO:0000313" key="12">
    <source>
        <dbReference type="Proteomes" id="UP001562354"/>
    </source>
</evidence>
<evidence type="ECO:0000256" key="8">
    <source>
        <dbReference type="ARBA" id="ARBA00047306"/>
    </source>
</evidence>
<organism evidence="11 12">
    <name type="scientific">Neodothiora populina</name>
    <dbReference type="NCBI Taxonomy" id="2781224"/>
    <lineage>
        <taxon>Eukaryota</taxon>
        <taxon>Fungi</taxon>
        <taxon>Dikarya</taxon>
        <taxon>Ascomycota</taxon>
        <taxon>Pezizomycotina</taxon>
        <taxon>Dothideomycetes</taxon>
        <taxon>Dothideomycetidae</taxon>
        <taxon>Dothideales</taxon>
        <taxon>Dothioraceae</taxon>
        <taxon>Neodothiora</taxon>
    </lineage>
</organism>
<keyword evidence="2" id="KW-0489">Methyltransferase</keyword>
<dbReference type="EMBL" id="JBFMKM010000014">
    <property type="protein sequence ID" value="KAL1297909.1"/>
    <property type="molecule type" value="Genomic_DNA"/>
</dbReference>
<dbReference type="EC" id="2.1.1.244" evidence="5"/>
<comment type="caution">
    <text evidence="11">The sequence shown here is derived from an EMBL/GenBank/DDBJ whole genome shotgun (WGS) entry which is preliminary data.</text>
</comment>
<comment type="catalytic activity">
    <reaction evidence="10">
        <text>N-terminal L-alanyl-L-prolyl-L-lysyl-[protein] + 3 S-adenosyl-L-methionine = N-terminal N,N,N-trimethyl-L-alanyl-L-prolyl-L-lysyl-[protein] + 3 S-adenosyl-L-homocysteine + 3 H(+)</text>
        <dbReference type="Rhea" id="RHEA:54712"/>
        <dbReference type="Rhea" id="RHEA-COMP:13785"/>
        <dbReference type="Rhea" id="RHEA-COMP:13971"/>
        <dbReference type="ChEBI" id="CHEBI:15378"/>
        <dbReference type="ChEBI" id="CHEBI:57856"/>
        <dbReference type="ChEBI" id="CHEBI:59789"/>
        <dbReference type="ChEBI" id="CHEBI:138057"/>
        <dbReference type="ChEBI" id="CHEBI:138315"/>
        <dbReference type="EC" id="2.1.1.244"/>
    </reaction>
</comment>
<gene>
    <name evidence="11" type="ORF">AAFC00_006424</name>
</gene>
<comment type="catalytic activity">
    <reaction evidence="9">
        <text>N-terminal L-prolyl-L-prolyl-L-lysyl-[protein] + 2 S-adenosyl-L-methionine = N-terminal N,N-dimethyl-L-prolyl-L-prolyl-L-lysyl-[protein] + 2 S-adenosyl-L-homocysteine + 2 H(+)</text>
        <dbReference type="Rhea" id="RHEA:54736"/>
        <dbReference type="Rhea" id="RHEA-COMP:13787"/>
        <dbReference type="Rhea" id="RHEA-COMP:13974"/>
        <dbReference type="ChEBI" id="CHEBI:15378"/>
        <dbReference type="ChEBI" id="CHEBI:57856"/>
        <dbReference type="ChEBI" id="CHEBI:59789"/>
        <dbReference type="ChEBI" id="CHEBI:138059"/>
        <dbReference type="ChEBI" id="CHEBI:138318"/>
        <dbReference type="EC" id="2.1.1.244"/>
    </reaction>
</comment>
<evidence type="ECO:0000256" key="10">
    <source>
        <dbReference type="ARBA" id="ARBA00048167"/>
    </source>
</evidence>
<proteinExistence type="inferred from homology"/>
<dbReference type="Gene3D" id="3.40.50.150">
    <property type="entry name" value="Vaccinia Virus protein VP39"/>
    <property type="match status" value="1"/>
</dbReference>
<keyword evidence="12" id="KW-1185">Reference proteome</keyword>
<evidence type="ECO:0000256" key="7">
    <source>
        <dbReference type="ARBA" id="ARBA00043129"/>
    </source>
</evidence>
<dbReference type="SUPFAM" id="SSF53335">
    <property type="entry name" value="S-adenosyl-L-methionine-dependent methyltransferases"/>
    <property type="match status" value="1"/>
</dbReference>
<evidence type="ECO:0000313" key="11">
    <source>
        <dbReference type="EMBL" id="KAL1297909.1"/>
    </source>
</evidence>
<dbReference type="PIRSF" id="PIRSF016958">
    <property type="entry name" value="DUF858_MeTrfase_lik"/>
    <property type="match status" value="1"/>
</dbReference>
<comment type="catalytic activity">
    <reaction evidence="8">
        <text>N-terminal L-seryl-L-prolyl-L-lysyl-[protein] + 3 S-adenosyl-L-methionine = N-terminal N,N,N-trimethyl-L-seryl-L-prolyl-L-lysyl-[protein] + 3 S-adenosyl-L-homocysteine + 3 H(+)</text>
        <dbReference type="Rhea" id="RHEA:54724"/>
        <dbReference type="Rhea" id="RHEA-COMP:13789"/>
        <dbReference type="Rhea" id="RHEA-COMP:13973"/>
        <dbReference type="ChEBI" id="CHEBI:15378"/>
        <dbReference type="ChEBI" id="CHEBI:57856"/>
        <dbReference type="ChEBI" id="CHEBI:59789"/>
        <dbReference type="ChEBI" id="CHEBI:138061"/>
        <dbReference type="ChEBI" id="CHEBI:138317"/>
        <dbReference type="EC" id="2.1.1.244"/>
    </reaction>
</comment>
<comment type="similarity">
    <text evidence="1">Belongs to the methyltransferase superfamily. NTM1 family.</text>
</comment>
<evidence type="ECO:0000256" key="3">
    <source>
        <dbReference type="ARBA" id="ARBA00022679"/>
    </source>
</evidence>
<dbReference type="Proteomes" id="UP001562354">
    <property type="component" value="Unassembled WGS sequence"/>
</dbReference>
<evidence type="ECO:0000256" key="1">
    <source>
        <dbReference type="ARBA" id="ARBA00009059"/>
    </source>
</evidence>
<reference evidence="11 12" key="1">
    <citation type="submission" date="2024-07" db="EMBL/GenBank/DDBJ databases">
        <title>Draft sequence of the Neodothiora populina.</title>
        <authorList>
            <person name="Drown D.D."/>
            <person name="Schuette U.S."/>
            <person name="Buechlein A.B."/>
            <person name="Rusch D.R."/>
            <person name="Winton L.W."/>
            <person name="Adams G.A."/>
        </authorList>
    </citation>
    <scope>NUCLEOTIDE SEQUENCE [LARGE SCALE GENOMIC DNA]</scope>
    <source>
        <strain evidence="11 12">CPC 39397</strain>
    </source>
</reference>
<evidence type="ECO:0000256" key="2">
    <source>
        <dbReference type="ARBA" id="ARBA00022603"/>
    </source>
</evidence>
<evidence type="ECO:0000256" key="5">
    <source>
        <dbReference type="ARBA" id="ARBA00039112"/>
    </source>
</evidence>
<dbReference type="CDD" id="cd02440">
    <property type="entry name" value="AdoMet_MTases"/>
    <property type="match status" value="1"/>
</dbReference>